<keyword evidence="4" id="KW-1185">Reference proteome</keyword>
<evidence type="ECO:0000313" key="4">
    <source>
        <dbReference type="Proteomes" id="UP001501523"/>
    </source>
</evidence>
<dbReference type="PANTHER" id="PTHR44227">
    <property type="match status" value="1"/>
</dbReference>
<protein>
    <submittedName>
        <fullName evidence="3">Tetratricopeptide repeat protein</fullName>
    </submittedName>
</protein>
<reference evidence="3 4" key="1">
    <citation type="journal article" date="2019" name="Int. J. Syst. Evol. Microbiol.">
        <title>The Global Catalogue of Microorganisms (GCM) 10K type strain sequencing project: providing services to taxonomists for standard genome sequencing and annotation.</title>
        <authorList>
            <consortium name="The Broad Institute Genomics Platform"/>
            <consortium name="The Broad Institute Genome Sequencing Center for Infectious Disease"/>
            <person name="Wu L."/>
            <person name="Ma J."/>
        </authorList>
    </citation>
    <scope>NUCLEOTIDE SEQUENCE [LARGE SCALE GENOMIC DNA]</scope>
    <source>
        <strain evidence="3 4">JCM 15421</strain>
    </source>
</reference>
<dbReference type="Pfam" id="PF13432">
    <property type="entry name" value="TPR_16"/>
    <property type="match status" value="3"/>
</dbReference>
<keyword evidence="2" id="KW-0802">TPR repeat</keyword>
<dbReference type="InterPro" id="IPR011990">
    <property type="entry name" value="TPR-like_helical_dom_sf"/>
</dbReference>
<accession>A0ABN1IWD8</accession>
<name>A0ABN1IWD8_9GAMM</name>
<evidence type="ECO:0000313" key="3">
    <source>
        <dbReference type="EMBL" id="GAA0722582.1"/>
    </source>
</evidence>
<dbReference type="Proteomes" id="UP001501523">
    <property type="component" value="Unassembled WGS sequence"/>
</dbReference>
<dbReference type="Gene3D" id="1.25.40.10">
    <property type="entry name" value="Tetratricopeptide repeat domain"/>
    <property type="match status" value="3"/>
</dbReference>
<dbReference type="PANTHER" id="PTHR44227:SF3">
    <property type="entry name" value="PROTEIN O-MANNOSYL-TRANSFERASE TMTC4"/>
    <property type="match status" value="1"/>
</dbReference>
<dbReference type="InterPro" id="IPR019734">
    <property type="entry name" value="TPR_rpt"/>
</dbReference>
<dbReference type="SUPFAM" id="SSF48452">
    <property type="entry name" value="TPR-like"/>
    <property type="match status" value="2"/>
</dbReference>
<organism evidence="3 4">
    <name type="scientific">Dokdonella soli</name>
    <dbReference type="NCBI Taxonomy" id="529810"/>
    <lineage>
        <taxon>Bacteria</taxon>
        <taxon>Pseudomonadati</taxon>
        <taxon>Pseudomonadota</taxon>
        <taxon>Gammaproteobacteria</taxon>
        <taxon>Lysobacterales</taxon>
        <taxon>Rhodanobacteraceae</taxon>
        <taxon>Dokdonella</taxon>
    </lineage>
</organism>
<sequence length="561" mass="60927">MVALCALLVACASARPKALVRGPASPAVAPVAEEHDLMLKLLAAQFALQDNDLATGAQGFTDAAALSADPALSEEATRLALSVKNWPLAQRALARWQQLAPKDPGIAQSRAWIALGEKRTDEAYTDLDALAGRGGDDAWRLIAQTLLSAGDKAAAAQLLGRLATPEHLAAKEDNWVAVSQLAFKLGDKGLAQRLADAAVARFHGDDAYAWRARLALDRGDKAAARATYAEALQRDPKSLRLRGGYAALLAESGDNAGAARALASGPQDDTTYAARAAYAARADDKLALGALYRELNADKSSRQGKRLYLLGQVAEMIDKRDEALAWYREISDQDERWFDAQMREAVVLDQLGRTGQALDFLHQLEAQTAEDSDQLGNTYLLEAELLARKGRAHDALTVYARALDTLPDDPRLLYARALLAVDQGNVAAGESDLRRVIELRPDDAEALNALGYTLADSSRKGDAKQHEALDLIQRALKLKPDEPAIIDSMGWLRYRMGDLDASLAELRRAYAKQPDADIAAHLGEVLWVKGEHDEARKVWDAGRRKDAKNKTLLEAIRRLTT</sequence>
<gene>
    <name evidence="3" type="ORF">GCM10009105_33770</name>
</gene>
<comment type="caution">
    <text evidence="3">The sequence shown here is derived from an EMBL/GenBank/DDBJ whole genome shotgun (WGS) entry which is preliminary data.</text>
</comment>
<evidence type="ECO:0000256" key="2">
    <source>
        <dbReference type="ARBA" id="ARBA00022803"/>
    </source>
</evidence>
<proteinExistence type="predicted"/>
<dbReference type="InterPro" id="IPR052346">
    <property type="entry name" value="O-mannosyl-transferase_TMTC"/>
</dbReference>
<keyword evidence="1" id="KW-0677">Repeat</keyword>
<dbReference type="SMART" id="SM00028">
    <property type="entry name" value="TPR"/>
    <property type="match status" value="7"/>
</dbReference>
<dbReference type="RefSeq" id="WP_343793343.1">
    <property type="nucleotide sequence ID" value="NZ_BAAAEU010000025.1"/>
</dbReference>
<dbReference type="EMBL" id="BAAAEU010000025">
    <property type="protein sequence ID" value="GAA0722582.1"/>
    <property type="molecule type" value="Genomic_DNA"/>
</dbReference>
<evidence type="ECO:0000256" key="1">
    <source>
        <dbReference type="ARBA" id="ARBA00022737"/>
    </source>
</evidence>